<comment type="cofactor">
    <cofactor evidence="1">
        <name>FMN</name>
        <dbReference type="ChEBI" id="CHEBI:58210"/>
    </cofactor>
</comment>
<evidence type="ECO:0000256" key="4">
    <source>
        <dbReference type="ARBA" id="ARBA00023002"/>
    </source>
</evidence>
<sequence length="371" mass="38730">MSEAAAVPPRARLLDCADFTDAARRVLPRDVWDFIAGGAGRERTLAANEAAFGSVRLRPRGLSAVGEPDTAIRVLGDRWGAPLGIAPLAYHELAHADGESGTAEAAGALGLPLVVSTFASQPLERIRAAAGTSTPLWLQLYCFRDQRVTDGLARRAADAGYQALVVTVDTPYMGRRLRDLRNDFRVPAHIRPANLEPDRQAPPGGATDTDSPSAHSRSAFCPDQDWTVVGRLRRLSGLPVLAKGVMTAQDTRAALSAGAAGIVVSNHGGRQLDGAPAALDALGEVVTAAEGRVPVFLDGGVRGGADAFVALALGATAVFVGRPVLYALAADGAPGVRRLLSLLCGELTDTMVFTGHRTVPSIDATAVEMPR</sequence>
<keyword evidence="4" id="KW-0560">Oxidoreductase</keyword>
<dbReference type="PROSITE" id="PS00557">
    <property type="entry name" value="FMN_HYDROXY_ACID_DH_1"/>
    <property type="match status" value="1"/>
</dbReference>
<evidence type="ECO:0000256" key="7">
    <source>
        <dbReference type="PIRSR" id="PIRSR000138-2"/>
    </source>
</evidence>
<feature type="binding site" evidence="7">
    <location>
        <position position="116"/>
    </location>
    <ligand>
        <name>FMN</name>
        <dbReference type="ChEBI" id="CHEBI:58210"/>
    </ligand>
</feature>
<evidence type="ECO:0000256" key="6">
    <source>
        <dbReference type="PIRSR" id="PIRSR000138-1"/>
    </source>
</evidence>
<feature type="binding site" evidence="7">
    <location>
        <begin position="87"/>
        <end position="89"/>
    </location>
    <ligand>
        <name>FMN</name>
        <dbReference type="ChEBI" id="CHEBI:58210"/>
    </ligand>
</feature>
<evidence type="ECO:0000313" key="11">
    <source>
        <dbReference type="Proteomes" id="UP000219072"/>
    </source>
</evidence>
<evidence type="ECO:0000256" key="3">
    <source>
        <dbReference type="ARBA" id="ARBA00022643"/>
    </source>
</evidence>
<keyword evidence="3 7" id="KW-0288">FMN</keyword>
<feature type="binding site" evidence="7">
    <location>
        <position position="270"/>
    </location>
    <ligand>
        <name>glyoxylate</name>
        <dbReference type="ChEBI" id="CHEBI:36655"/>
    </ligand>
</feature>
<feature type="active site" description="Proton acceptor" evidence="6">
    <location>
        <position position="267"/>
    </location>
</feature>
<dbReference type="PROSITE" id="PS51349">
    <property type="entry name" value="FMN_HYDROXY_ACID_DH_2"/>
    <property type="match status" value="1"/>
</dbReference>
<dbReference type="PANTHER" id="PTHR10578">
    <property type="entry name" value="S -2-HYDROXY-ACID OXIDASE-RELATED"/>
    <property type="match status" value="1"/>
</dbReference>
<feature type="binding site" evidence="7">
    <location>
        <begin position="298"/>
        <end position="302"/>
    </location>
    <ligand>
        <name>FMN</name>
        <dbReference type="ChEBI" id="CHEBI:58210"/>
    </ligand>
</feature>
<dbReference type="GO" id="GO:0010181">
    <property type="term" value="F:FMN binding"/>
    <property type="evidence" value="ECO:0007669"/>
    <property type="project" value="InterPro"/>
</dbReference>
<dbReference type="EMBL" id="OCNE01000016">
    <property type="protein sequence ID" value="SOD64431.1"/>
    <property type="molecule type" value="Genomic_DNA"/>
</dbReference>
<feature type="binding site" evidence="7">
    <location>
        <position position="267"/>
    </location>
    <ligand>
        <name>glyoxylate</name>
        <dbReference type="ChEBI" id="CHEBI:36655"/>
    </ligand>
</feature>
<dbReference type="Pfam" id="PF01070">
    <property type="entry name" value="FMN_dh"/>
    <property type="match status" value="1"/>
</dbReference>
<keyword evidence="11" id="KW-1185">Reference proteome</keyword>
<proteinExistence type="inferred from homology"/>
<feature type="binding site" evidence="7">
    <location>
        <position position="139"/>
    </location>
    <ligand>
        <name>FMN</name>
        <dbReference type="ChEBI" id="CHEBI:58210"/>
    </ligand>
</feature>
<dbReference type="CDD" id="cd02809">
    <property type="entry name" value="alpha_hydroxyacid_oxid_FMN"/>
    <property type="match status" value="1"/>
</dbReference>
<dbReference type="Gene3D" id="3.20.20.70">
    <property type="entry name" value="Aldolase class I"/>
    <property type="match status" value="1"/>
</dbReference>
<organism evidence="10 11">
    <name type="scientific">Streptomyces zhaozhouensis</name>
    <dbReference type="NCBI Taxonomy" id="1300267"/>
    <lineage>
        <taxon>Bacteria</taxon>
        <taxon>Bacillati</taxon>
        <taxon>Actinomycetota</taxon>
        <taxon>Actinomycetes</taxon>
        <taxon>Kitasatosporales</taxon>
        <taxon>Streptomycetaceae</taxon>
        <taxon>Streptomyces</taxon>
    </lineage>
</organism>
<evidence type="ECO:0000256" key="8">
    <source>
        <dbReference type="SAM" id="MobiDB-lite"/>
    </source>
</evidence>
<feature type="binding site" evidence="7">
    <location>
        <position position="176"/>
    </location>
    <ligand>
        <name>glyoxylate</name>
        <dbReference type="ChEBI" id="CHEBI:36655"/>
    </ligand>
</feature>
<dbReference type="PANTHER" id="PTHR10578:SF107">
    <property type="entry name" value="2-HYDROXYACID OXIDASE 1"/>
    <property type="match status" value="1"/>
</dbReference>
<feature type="binding site" evidence="7">
    <location>
        <begin position="321"/>
        <end position="322"/>
    </location>
    <ligand>
        <name>FMN</name>
        <dbReference type="ChEBI" id="CHEBI:58210"/>
    </ligand>
</feature>
<dbReference type="RefSeq" id="WP_097232859.1">
    <property type="nucleotide sequence ID" value="NZ_OCNE01000016.1"/>
</dbReference>
<evidence type="ECO:0000259" key="9">
    <source>
        <dbReference type="PROSITE" id="PS51349"/>
    </source>
</evidence>
<comment type="similarity">
    <text evidence="5">Belongs to the FMN-dependent alpha-hydroxy acid dehydrogenase family.</text>
</comment>
<evidence type="ECO:0000313" key="10">
    <source>
        <dbReference type="EMBL" id="SOD64431.1"/>
    </source>
</evidence>
<feature type="binding site" evidence="7">
    <location>
        <position position="243"/>
    </location>
    <ligand>
        <name>FMN</name>
        <dbReference type="ChEBI" id="CHEBI:58210"/>
    </ligand>
</feature>
<dbReference type="Proteomes" id="UP000219072">
    <property type="component" value="Unassembled WGS sequence"/>
</dbReference>
<protein>
    <submittedName>
        <fullName evidence="10">4-hydroxymandelate oxidase</fullName>
    </submittedName>
</protein>
<dbReference type="FunFam" id="3.20.20.70:FF:000029">
    <property type="entry name" value="L-lactate dehydrogenase"/>
    <property type="match status" value="1"/>
</dbReference>
<name>A0A286E0K1_9ACTN</name>
<feature type="binding site" evidence="7">
    <location>
        <position position="167"/>
    </location>
    <ligand>
        <name>glyoxylate</name>
        <dbReference type="ChEBI" id="CHEBI:36655"/>
    </ligand>
</feature>
<gene>
    <name evidence="10" type="ORF">SAMN06297387_116155</name>
</gene>
<accession>A0A286E0K1</accession>
<dbReference type="InterPro" id="IPR013785">
    <property type="entry name" value="Aldolase_TIM"/>
</dbReference>
<evidence type="ECO:0000256" key="2">
    <source>
        <dbReference type="ARBA" id="ARBA00022630"/>
    </source>
</evidence>
<dbReference type="InterPro" id="IPR008259">
    <property type="entry name" value="FMN_hydac_DH_AS"/>
</dbReference>
<reference evidence="10 11" key="1">
    <citation type="submission" date="2017-09" db="EMBL/GenBank/DDBJ databases">
        <authorList>
            <person name="Ehlers B."/>
            <person name="Leendertz F.H."/>
        </authorList>
    </citation>
    <scope>NUCLEOTIDE SEQUENCE [LARGE SCALE GENOMIC DNA]</scope>
    <source>
        <strain evidence="10 11">CGMCC 4.7095</strain>
    </source>
</reference>
<evidence type="ECO:0000256" key="1">
    <source>
        <dbReference type="ARBA" id="ARBA00001917"/>
    </source>
</evidence>
<feature type="binding site" evidence="7">
    <location>
        <position position="265"/>
    </location>
    <ligand>
        <name>FMN</name>
        <dbReference type="ChEBI" id="CHEBI:58210"/>
    </ligand>
</feature>
<dbReference type="InterPro" id="IPR037396">
    <property type="entry name" value="FMN_HAD"/>
</dbReference>
<dbReference type="OrthoDB" id="9770452at2"/>
<keyword evidence="2 7" id="KW-0285">Flavoprotein</keyword>
<evidence type="ECO:0000256" key="5">
    <source>
        <dbReference type="ARBA" id="ARBA00024042"/>
    </source>
</evidence>
<dbReference type="PIRSF" id="PIRSF000138">
    <property type="entry name" value="Al-hdrx_acd_dh"/>
    <property type="match status" value="1"/>
</dbReference>
<dbReference type="GO" id="GO:0016614">
    <property type="term" value="F:oxidoreductase activity, acting on CH-OH group of donors"/>
    <property type="evidence" value="ECO:0007669"/>
    <property type="project" value="UniProtKB-ARBA"/>
</dbReference>
<dbReference type="InterPro" id="IPR000262">
    <property type="entry name" value="FMN-dep_DH"/>
</dbReference>
<dbReference type="AlphaFoldDB" id="A0A286E0K1"/>
<dbReference type="InterPro" id="IPR012133">
    <property type="entry name" value="Alpha-hydoxy_acid_DH_FMN"/>
</dbReference>
<feature type="domain" description="FMN hydroxy acid dehydrogenase" evidence="9">
    <location>
        <begin position="8"/>
        <end position="371"/>
    </location>
</feature>
<feature type="binding site" evidence="7">
    <location>
        <position position="141"/>
    </location>
    <ligand>
        <name>glyoxylate</name>
        <dbReference type="ChEBI" id="CHEBI:36655"/>
    </ligand>
</feature>
<dbReference type="SUPFAM" id="SSF51395">
    <property type="entry name" value="FMN-linked oxidoreductases"/>
    <property type="match status" value="1"/>
</dbReference>
<feature type="region of interest" description="Disordered" evidence="8">
    <location>
        <begin position="190"/>
        <end position="219"/>
    </location>
</feature>